<dbReference type="EMBL" id="ABJB010668903">
    <property type="status" value="NOT_ANNOTATED_CDS"/>
    <property type="molecule type" value="Genomic_DNA"/>
</dbReference>
<dbReference type="HOGENOM" id="CLU_206762_0_0_1"/>
<evidence type="ECO:0000313" key="1">
    <source>
        <dbReference type="EMBL" id="EEC06831.1"/>
    </source>
</evidence>
<dbReference type="VEuPathDB" id="VectorBase:ISCW018174"/>
<name>B7PJQ9_IXOSC</name>
<reference evidence="1 3" key="1">
    <citation type="submission" date="2008-03" db="EMBL/GenBank/DDBJ databases">
        <title>Annotation of Ixodes scapularis.</title>
        <authorList>
            <consortium name="Ixodes scapularis Genome Project Consortium"/>
            <person name="Caler E."/>
            <person name="Hannick L.I."/>
            <person name="Bidwell S."/>
            <person name="Joardar V."/>
            <person name="Thiagarajan M."/>
            <person name="Amedeo P."/>
            <person name="Galinsky K.J."/>
            <person name="Schobel S."/>
            <person name="Inman J."/>
            <person name="Hostetler J."/>
            <person name="Miller J."/>
            <person name="Hammond M."/>
            <person name="Megy K."/>
            <person name="Lawson D."/>
            <person name="Kodira C."/>
            <person name="Sutton G."/>
            <person name="Meyer J."/>
            <person name="Hill C.A."/>
            <person name="Birren B."/>
            <person name="Nene V."/>
            <person name="Collins F."/>
            <person name="Alarcon-Chaidez F."/>
            <person name="Wikel S."/>
            <person name="Strausberg R."/>
        </authorList>
    </citation>
    <scope>NUCLEOTIDE SEQUENCE [LARGE SCALE GENOMIC DNA]</scope>
    <source>
        <strain evidence="3">Wikel</strain>
        <strain evidence="1">Wikel colony</strain>
    </source>
</reference>
<dbReference type="PaxDb" id="6945-B7PJQ9"/>
<gene>
    <name evidence="1" type="ORF">IscW_ISCW018174</name>
</gene>
<dbReference type="EnsemblMetazoa" id="ISCW018174-RA">
    <property type="protein sequence ID" value="ISCW018174-PA"/>
    <property type="gene ID" value="ISCW018174"/>
</dbReference>
<dbReference type="Gene3D" id="2.60.34.10">
    <property type="entry name" value="Substrate Binding Domain Of DNAk, Chain A, domain 1"/>
    <property type="match status" value="1"/>
</dbReference>
<dbReference type="EMBL" id="DS727732">
    <property type="protein sequence ID" value="EEC06831.1"/>
    <property type="molecule type" value="Genomic_DNA"/>
</dbReference>
<dbReference type="Proteomes" id="UP000001555">
    <property type="component" value="Unassembled WGS sequence"/>
</dbReference>
<dbReference type="VEuPathDB" id="VectorBase:ISCI018174"/>
<evidence type="ECO:0000313" key="2">
    <source>
        <dbReference type="EnsemblMetazoa" id="ISCW018174-PA"/>
    </source>
</evidence>
<organism>
    <name type="scientific">Ixodes scapularis</name>
    <name type="common">Black-legged tick</name>
    <name type="synonym">Deer tick</name>
    <dbReference type="NCBI Taxonomy" id="6945"/>
    <lineage>
        <taxon>Eukaryota</taxon>
        <taxon>Metazoa</taxon>
        <taxon>Ecdysozoa</taxon>
        <taxon>Arthropoda</taxon>
        <taxon>Chelicerata</taxon>
        <taxon>Arachnida</taxon>
        <taxon>Acari</taxon>
        <taxon>Parasitiformes</taxon>
        <taxon>Ixodida</taxon>
        <taxon>Ixodoidea</taxon>
        <taxon>Ixodidae</taxon>
        <taxon>Ixodinae</taxon>
        <taxon>Ixodes</taxon>
    </lineage>
</organism>
<proteinExistence type="predicted"/>
<dbReference type="InterPro" id="IPR029047">
    <property type="entry name" value="HSP70_peptide-bd_sf"/>
</dbReference>
<protein>
    <submittedName>
        <fullName evidence="1 2">Uncharacterized protein</fullName>
    </submittedName>
</protein>
<keyword evidence="3" id="KW-1185">Reference proteome</keyword>
<reference evidence="2" key="2">
    <citation type="submission" date="2020-05" db="UniProtKB">
        <authorList>
            <consortium name="EnsemblMetazoa"/>
        </authorList>
    </citation>
    <scope>IDENTIFICATION</scope>
    <source>
        <strain evidence="2">wikel</strain>
    </source>
</reference>
<evidence type="ECO:0000313" key="3">
    <source>
        <dbReference type="Proteomes" id="UP000001555"/>
    </source>
</evidence>
<sequence>MLTFYRSKPFNLEAKYPQEAAVPQADLQPGSFTVNKVVSAAGGEAFRIKEKV</sequence>
<dbReference type="InParanoid" id="B7PJQ9"/>
<accession>B7PJQ9</accession>
<dbReference type="AlphaFoldDB" id="B7PJQ9"/>